<feature type="chain" id="PRO_5038452755" evidence="2">
    <location>
        <begin position="28"/>
        <end position="517"/>
    </location>
</feature>
<dbReference type="InterPro" id="IPR006059">
    <property type="entry name" value="SBP"/>
</dbReference>
<keyword evidence="2" id="KW-0732">Signal</keyword>
<dbReference type="EMBL" id="CP058649">
    <property type="protein sequence ID" value="QUI24710.1"/>
    <property type="molecule type" value="Genomic_DNA"/>
</dbReference>
<evidence type="ECO:0000256" key="1">
    <source>
        <dbReference type="SAM" id="MobiDB-lite"/>
    </source>
</evidence>
<dbReference type="Pfam" id="PF01547">
    <property type="entry name" value="SBP_bac_1"/>
    <property type="match status" value="1"/>
</dbReference>
<evidence type="ECO:0000259" key="3">
    <source>
        <dbReference type="Pfam" id="PF12010"/>
    </source>
</evidence>
<dbReference type="InterPro" id="IPR022627">
    <property type="entry name" value="DUF3502"/>
</dbReference>
<evidence type="ECO:0000313" key="4">
    <source>
        <dbReference type="EMBL" id="QUI24710.1"/>
    </source>
</evidence>
<dbReference type="Proteomes" id="UP000683246">
    <property type="component" value="Chromosome"/>
</dbReference>
<feature type="compositionally biased region" description="Acidic residues" evidence="1">
    <location>
        <begin position="47"/>
        <end position="58"/>
    </location>
</feature>
<dbReference type="PANTHER" id="PTHR43649">
    <property type="entry name" value="ARABINOSE-BINDING PROTEIN-RELATED"/>
    <property type="match status" value="1"/>
</dbReference>
<sequence length="517" mass="58940">MKIARKILALMMVTALLVTIMVGCGQKAETNNPTPATGDTQDNTNDKDDDKDEQPDETADSALEHVTLTWYFIGNGQQEDVKKVEEEVNAYIKDKINASIKLQCFDWGSYDQKMRTMIAGTEKFDICFTSSWTNNYFQQAARGAFIPLNDYFDEYLPKTIEQLGDDFIKGSQIEGINYAIPANKEKAHQWGFIIRKDMIEKYNMDISTIKTLEDIEPFLKTIKENEPNMYALEALNGESPFKLLDFDRIGDDKYPGVVWNDSKDMKVFNEFEAEETMTLFKTMHKFYKAGYIREDAATVRDYMADEKAGKIFAAVKSLKPGKDDEMTNSTGHPWVQVEITPPIISNRDTTGSMQAVSRTSKNPERALMFLELFNTDPYINNLINFGIEGEHYTKVSDNIIESTDNTDKYSPGTGWMFGNQFINYLLPNEDPEKWEKFKTFNDQASGTKTLGFMFNADSIKTEIAQCNNVWDEYVPALETGTVDPEEYLPILLQGFKDAGIDKIINEKQKQLDAWLGN</sequence>
<feature type="domain" description="DUF3502" evidence="3">
    <location>
        <begin position="449"/>
        <end position="515"/>
    </location>
</feature>
<dbReference type="PANTHER" id="PTHR43649:SF17">
    <property type="entry name" value="ABC TRANSPORTER SOLUTE BINDING PROTEIN-SUGAR TRANSPORT"/>
    <property type="match status" value="1"/>
</dbReference>
<dbReference type="PROSITE" id="PS51257">
    <property type="entry name" value="PROKAR_LIPOPROTEIN"/>
    <property type="match status" value="1"/>
</dbReference>
<proteinExistence type="predicted"/>
<dbReference type="Gene3D" id="3.40.190.10">
    <property type="entry name" value="Periplasmic binding protein-like II"/>
    <property type="match status" value="2"/>
</dbReference>
<dbReference type="KEGG" id="vpy:HZI73_21465"/>
<gene>
    <name evidence="4" type="ORF">HZI73_21465</name>
</gene>
<dbReference type="RefSeq" id="WP_212695404.1">
    <property type="nucleotide sequence ID" value="NZ_CP058649.1"/>
</dbReference>
<dbReference type="Pfam" id="PF12010">
    <property type="entry name" value="DUF3502"/>
    <property type="match status" value="1"/>
</dbReference>
<reference evidence="4" key="1">
    <citation type="submission" date="2020-07" db="EMBL/GenBank/DDBJ databases">
        <title>Vallitalea pronyensis genome.</title>
        <authorList>
            <person name="Postec A."/>
        </authorList>
    </citation>
    <scope>NUCLEOTIDE SEQUENCE</scope>
    <source>
        <strain evidence="4">FatNI3</strain>
    </source>
</reference>
<evidence type="ECO:0000313" key="5">
    <source>
        <dbReference type="Proteomes" id="UP000683246"/>
    </source>
</evidence>
<keyword evidence="5" id="KW-1185">Reference proteome</keyword>
<feature type="region of interest" description="Disordered" evidence="1">
    <location>
        <begin position="29"/>
        <end position="58"/>
    </location>
</feature>
<dbReference type="SUPFAM" id="SSF53850">
    <property type="entry name" value="Periplasmic binding protein-like II"/>
    <property type="match status" value="1"/>
</dbReference>
<dbReference type="InterPro" id="IPR050490">
    <property type="entry name" value="Bact_solute-bd_prot1"/>
</dbReference>
<accession>A0A8J8MMX4</accession>
<protein>
    <submittedName>
        <fullName evidence="4">ABC transporter substrate-binding protein</fullName>
    </submittedName>
</protein>
<name>A0A8J8MMX4_9FIRM</name>
<dbReference type="AlphaFoldDB" id="A0A8J8MMX4"/>
<organism evidence="4 5">
    <name type="scientific">Vallitalea pronyensis</name>
    <dbReference type="NCBI Taxonomy" id="1348613"/>
    <lineage>
        <taxon>Bacteria</taxon>
        <taxon>Bacillati</taxon>
        <taxon>Bacillota</taxon>
        <taxon>Clostridia</taxon>
        <taxon>Lachnospirales</taxon>
        <taxon>Vallitaleaceae</taxon>
        <taxon>Vallitalea</taxon>
    </lineage>
</organism>
<feature type="compositionally biased region" description="Polar residues" evidence="1">
    <location>
        <begin position="29"/>
        <end position="38"/>
    </location>
</feature>
<feature type="signal peptide" evidence="2">
    <location>
        <begin position="1"/>
        <end position="27"/>
    </location>
</feature>
<evidence type="ECO:0000256" key="2">
    <source>
        <dbReference type="SAM" id="SignalP"/>
    </source>
</evidence>